<keyword evidence="10" id="KW-0906">Nuclear pore complex</keyword>
<evidence type="ECO:0000256" key="12">
    <source>
        <dbReference type="ARBA" id="ARBA00023242"/>
    </source>
</evidence>
<evidence type="ECO:0000256" key="2">
    <source>
        <dbReference type="ARBA" id="ARBA00004567"/>
    </source>
</evidence>
<dbReference type="GO" id="GO:0015031">
    <property type="term" value="P:protein transport"/>
    <property type="evidence" value="ECO:0007669"/>
    <property type="project" value="UniProtKB-KW"/>
</dbReference>
<dbReference type="EMBL" id="CAJNOC010002309">
    <property type="protein sequence ID" value="CAF0925346.1"/>
    <property type="molecule type" value="Genomic_DNA"/>
</dbReference>
<feature type="transmembrane region" description="Helical" evidence="13">
    <location>
        <begin position="64"/>
        <end position="86"/>
    </location>
</feature>
<feature type="transmembrane region" description="Helical" evidence="13">
    <location>
        <begin position="107"/>
        <end position="134"/>
    </location>
</feature>
<feature type="transmembrane region" description="Helical" evidence="13">
    <location>
        <begin position="23"/>
        <end position="44"/>
    </location>
</feature>
<feature type="transmembrane region" description="Helical" evidence="13">
    <location>
        <begin position="196"/>
        <end position="219"/>
    </location>
</feature>
<dbReference type="Proteomes" id="UP000663879">
    <property type="component" value="Unassembled WGS sequence"/>
</dbReference>
<dbReference type="InterPro" id="IPR019049">
    <property type="entry name" value="Nucleoporin_prot_Ndc1/Nup"/>
</dbReference>
<evidence type="ECO:0000256" key="6">
    <source>
        <dbReference type="ARBA" id="ARBA00022816"/>
    </source>
</evidence>
<keyword evidence="8 13" id="KW-1133">Transmembrane helix</keyword>
<comment type="subcellular location">
    <subcellularLocation>
        <location evidence="1">Nucleus membrane</location>
        <topology evidence="1">Multi-pass membrane protein</topology>
    </subcellularLocation>
    <subcellularLocation>
        <location evidence="2">Nucleus</location>
        <location evidence="2">Nuclear pore complex</location>
    </subcellularLocation>
</comment>
<proteinExistence type="inferred from homology"/>
<evidence type="ECO:0000256" key="9">
    <source>
        <dbReference type="ARBA" id="ARBA00023010"/>
    </source>
</evidence>
<dbReference type="GO" id="GO:0030674">
    <property type="term" value="F:protein-macromolecule adaptor activity"/>
    <property type="evidence" value="ECO:0007669"/>
    <property type="project" value="TreeGrafter"/>
</dbReference>
<evidence type="ECO:0000256" key="4">
    <source>
        <dbReference type="ARBA" id="ARBA00022448"/>
    </source>
</evidence>
<evidence type="ECO:0000256" key="5">
    <source>
        <dbReference type="ARBA" id="ARBA00022692"/>
    </source>
</evidence>
<comment type="caution">
    <text evidence="14">The sequence shown here is derived from an EMBL/GenBank/DDBJ whole genome shotgun (WGS) entry which is preliminary data.</text>
</comment>
<feature type="transmembrane region" description="Helical" evidence="13">
    <location>
        <begin position="140"/>
        <end position="156"/>
    </location>
</feature>
<organism evidence="14 15">
    <name type="scientific">Brachionus calyciflorus</name>
    <dbReference type="NCBI Taxonomy" id="104777"/>
    <lineage>
        <taxon>Eukaryota</taxon>
        <taxon>Metazoa</taxon>
        <taxon>Spiralia</taxon>
        <taxon>Gnathifera</taxon>
        <taxon>Rotifera</taxon>
        <taxon>Eurotatoria</taxon>
        <taxon>Monogononta</taxon>
        <taxon>Pseudotrocha</taxon>
        <taxon>Ploima</taxon>
        <taxon>Brachionidae</taxon>
        <taxon>Brachionus</taxon>
    </lineage>
</organism>
<keyword evidence="12" id="KW-0539">Nucleus</keyword>
<evidence type="ECO:0000256" key="8">
    <source>
        <dbReference type="ARBA" id="ARBA00022989"/>
    </source>
</evidence>
<keyword evidence="4" id="KW-0813">Transport</keyword>
<comment type="similarity">
    <text evidence="3">Belongs to the NDC1 family.</text>
</comment>
<evidence type="ECO:0000256" key="10">
    <source>
        <dbReference type="ARBA" id="ARBA00023132"/>
    </source>
</evidence>
<keyword evidence="9" id="KW-0811">Translocation</keyword>
<evidence type="ECO:0008006" key="16">
    <source>
        <dbReference type="Google" id="ProtNLM"/>
    </source>
</evidence>
<keyword evidence="11 13" id="KW-0472">Membrane</keyword>
<evidence type="ECO:0000256" key="11">
    <source>
        <dbReference type="ARBA" id="ARBA00023136"/>
    </source>
</evidence>
<dbReference type="GO" id="GO:0031965">
    <property type="term" value="C:nuclear membrane"/>
    <property type="evidence" value="ECO:0007669"/>
    <property type="project" value="UniProtKB-SubCell"/>
</dbReference>
<gene>
    <name evidence="14" type="ORF">OXX778_LOCUS12609</name>
</gene>
<dbReference type="GO" id="GO:0051028">
    <property type="term" value="P:mRNA transport"/>
    <property type="evidence" value="ECO:0007669"/>
    <property type="project" value="UniProtKB-KW"/>
</dbReference>
<evidence type="ECO:0000256" key="13">
    <source>
        <dbReference type="SAM" id="Phobius"/>
    </source>
</evidence>
<dbReference type="GO" id="GO:0006999">
    <property type="term" value="P:nuclear pore organization"/>
    <property type="evidence" value="ECO:0007669"/>
    <property type="project" value="TreeGrafter"/>
</dbReference>
<sequence>MMENRSRNYAGTFNSEVIKWRQIAAKIWSIVFIFFFILCHSVTANLDLLNNFSGILTGFFGNLFYLYFWSYSSIILIIFWIMFMFNDNLFRVSHKVYSNNFEKLLQIVYSMNMVCILANFISTLFISSMLLQFYESKEHLSLWYITSFCAFSNLVYKLKFTFNGKYLLNWPIIEQPKYCRFKSKVYKTALNTVKSVFYNLILWNIFYFGSGLVGTFFGLTEESQSLFSTWIVCLKLSFLINFSHAFSWDLYEIYMTEIYHFNVQPIDASDLPLATAMSLNSHPYIQTLSLIDFADLSIYSKARRNQIFSLNFSNQPVNWNKISNEALNVIKDFMEVFSFDDMLHGSDKQNRQMDEVVYKRTGVLSPMRDLASPLKSPIRKAHLNETYVIPAKSPMKLTKSLDQHVNSFGFKFTQSLIEKLKKQKYFAMIYKENVNYKTQQLFVDSFLVINALKGLSNMTMASLTEDEYGIVQQNLSDIINTFVNLQKVVEKFNKTSPSGSVSFRILQKLHPDQIDLYIQKLTFVLNESIYKITHTFGSSLRSLSLDQDVMRRLQKYQLKQ</sequence>
<evidence type="ECO:0000313" key="15">
    <source>
        <dbReference type="Proteomes" id="UP000663879"/>
    </source>
</evidence>
<evidence type="ECO:0000313" key="14">
    <source>
        <dbReference type="EMBL" id="CAF0925346.1"/>
    </source>
</evidence>
<dbReference type="PANTHER" id="PTHR13269:SF6">
    <property type="entry name" value="NUCLEOPORIN NDC1"/>
    <property type="match status" value="1"/>
</dbReference>
<evidence type="ECO:0000256" key="7">
    <source>
        <dbReference type="ARBA" id="ARBA00022927"/>
    </source>
</evidence>
<dbReference type="GO" id="GO:0070762">
    <property type="term" value="C:nuclear pore transmembrane ring"/>
    <property type="evidence" value="ECO:0007669"/>
    <property type="project" value="TreeGrafter"/>
</dbReference>
<reference evidence="14" key="1">
    <citation type="submission" date="2021-02" db="EMBL/GenBank/DDBJ databases">
        <authorList>
            <person name="Nowell W R."/>
        </authorList>
    </citation>
    <scope>NUCLEOTIDE SEQUENCE</scope>
    <source>
        <strain evidence="14">Ploen Becks lab</strain>
    </source>
</reference>
<keyword evidence="6" id="KW-0509">mRNA transport</keyword>
<evidence type="ECO:0000256" key="1">
    <source>
        <dbReference type="ARBA" id="ARBA00004232"/>
    </source>
</evidence>
<dbReference type="PANTHER" id="PTHR13269">
    <property type="entry name" value="NUCLEOPORIN NDC1"/>
    <property type="match status" value="1"/>
</dbReference>
<protein>
    <recommendedName>
        <fullName evidence="16">Nucleoporin NDC1</fullName>
    </recommendedName>
</protein>
<evidence type="ECO:0000256" key="3">
    <source>
        <dbReference type="ARBA" id="ARBA00005760"/>
    </source>
</evidence>
<keyword evidence="15" id="KW-1185">Reference proteome</keyword>
<keyword evidence="5 13" id="KW-0812">Transmembrane</keyword>
<accession>A0A814BAR2</accession>
<dbReference type="AlphaFoldDB" id="A0A814BAR2"/>
<keyword evidence="7" id="KW-0653">Protein transport</keyword>
<dbReference type="OrthoDB" id="67850at2759"/>
<name>A0A814BAR2_9BILA</name>
<dbReference type="Pfam" id="PF09531">
    <property type="entry name" value="Ndc1_Nup"/>
    <property type="match status" value="1"/>
</dbReference>